<dbReference type="Gene3D" id="1.10.1760.20">
    <property type="match status" value="1"/>
</dbReference>
<feature type="transmembrane region" description="Helical" evidence="9">
    <location>
        <begin position="52"/>
        <end position="72"/>
    </location>
</feature>
<evidence type="ECO:0000256" key="4">
    <source>
        <dbReference type="ARBA" id="ARBA00022475"/>
    </source>
</evidence>
<name>A0A235B9S0_9BACL</name>
<keyword evidence="5 9" id="KW-0812">Transmembrane</keyword>
<keyword evidence="6 9" id="KW-1133">Transmembrane helix</keyword>
<dbReference type="EMBL" id="NOWF01000002">
    <property type="protein sequence ID" value="OYD09053.1"/>
    <property type="molecule type" value="Genomic_DNA"/>
</dbReference>
<evidence type="ECO:0000256" key="8">
    <source>
        <dbReference type="PIRNR" id="PIRNR016661"/>
    </source>
</evidence>
<comment type="subcellular location">
    <subcellularLocation>
        <location evidence="1 8">Cell membrane</location>
        <topology evidence="1 8">Multi-pass membrane protein</topology>
    </subcellularLocation>
</comment>
<protein>
    <recommendedName>
        <fullName evidence="8">Biotin transporter</fullName>
    </recommendedName>
</protein>
<dbReference type="OrthoDB" id="9803495at2"/>
<evidence type="ECO:0000256" key="2">
    <source>
        <dbReference type="ARBA" id="ARBA00010692"/>
    </source>
</evidence>
<dbReference type="GO" id="GO:0015225">
    <property type="term" value="F:biotin transmembrane transporter activity"/>
    <property type="evidence" value="ECO:0007669"/>
    <property type="project" value="UniProtKB-UniRule"/>
</dbReference>
<keyword evidence="11" id="KW-1185">Reference proteome</keyword>
<dbReference type="AlphaFoldDB" id="A0A235B9S0"/>
<feature type="transmembrane region" description="Helical" evidence="9">
    <location>
        <begin position="113"/>
        <end position="137"/>
    </location>
</feature>
<dbReference type="RefSeq" id="WP_094263402.1">
    <property type="nucleotide sequence ID" value="NZ_NOWF01000002.1"/>
</dbReference>
<gene>
    <name evidence="10" type="ORF">CHM34_04600</name>
</gene>
<sequence length="189" mass="20208">MSKKGLNLRHMMLAAMFVALLAIAGQIAIPLPIPITLQPLVVLLAGSVLGRRLGLTSMLVFILLAAFGAPILSGGKGGLGVLFGPTAGYIWSWPLVVYLVGWMTERKAPRLTFWSLSLYHFFGVILMYVCGVLWLCLGMGTDWGAALVTGVLPFIPGDLIKTFVASTVALSLYKSYPMIHPASSPSATE</sequence>
<evidence type="ECO:0000256" key="7">
    <source>
        <dbReference type="ARBA" id="ARBA00023136"/>
    </source>
</evidence>
<evidence type="ECO:0000256" key="6">
    <source>
        <dbReference type="ARBA" id="ARBA00022989"/>
    </source>
</evidence>
<evidence type="ECO:0000256" key="5">
    <source>
        <dbReference type="ARBA" id="ARBA00022692"/>
    </source>
</evidence>
<dbReference type="InterPro" id="IPR003784">
    <property type="entry name" value="BioY"/>
</dbReference>
<dbReference type="PANTHER" id="PTHR34295">
    <property type="entry name" value="BIOTIN TRANSPORTER BIOY"/>
    <property type="match status" value="1"/>
</dbReference>
<proteinExistence type="inferred from homology"/>
<keyword evidence="7 8" id="KW-0472">Membrane</keyword>
<comment type="caution">
    <text evidence="10">The sequence shown here is derived from an EMBL/GenBank/DDBJ whole genome shotgun (WGS) entry which is preliminary data.</text>
</comment>
<keyword evidence="3 8" id="KW-0813">Transport</keyword>
<comment type="similarity">
    <text evidence="2 8">Belongs to the BioY family.</text>
</comment>
<accession>A0A235B9S0</accession>
<feature type="transmembrane region" description="Helical" evidence="9">
    <location>
        <begin position="79"/>
        <end position="101"/>
    </location>
</feature>
<reference evidence="10 11" key="1">
    <citation type="submission" date="2017-07" db="EMBL/GenBank/DDBJ databases">
        <title>The genome sequence of Paludifilum halophilum highlights mechanisms for microbial adaptation to high salt environemnts.</title>
        <authorList>
            <person name="Belbahri L."/>
        </authorList>
    </citation>
    <scope>NUCLEOTIDE SEQUENCE [LARGE SCALE GENOMIC DNA]</scope>
    <source>
        <strain evidence="10 11">DSM 102817</strain>
    </source>
</reference>
<organism evidence="10 11">
    <name type="scientific">Paludifilum halophilum</name>
    <dbReference type="NCBI Taxonomy" id="1642702"/>
    <lineage>
        <taxon>Bacteria</taxon>
        <taxon>Bacillati</taxon>
        <taxon>Bacillota</taxon>
        <taxon>Bacilli</taxon>
        <taxon>Bacillales</taxon>
        <taxon>Thermoactinomycetaceae</taxon>
        <taxon>Paludifilum</taxon>
    </lineage>
</organism>
<keyword evidence="4 8" id="KW-1003">Cell membrane</keyword>
<dbReference type="PIRSF" id="PIRSF016661">
    <property type="entry name" value="BioY"/>
    <property type="match status" value="1"/>
</dbReference>
<evidence type="ECO:0000313" key="10">
    <source>
        <dbReference type="EMBL" id="OYD09053.1"/>
    </source>
</evidence>
<evidence type="ECO:0000256" key="1">
    <source>
        <dbReference type="ARBA" id="ARBA00004651"/>
    </source>
</evidence>
<dbReference type="PANTHER" id="PTHR34295:SF4">
    <property type="entry name" value="BIOTIN TRANSPORTER BIOY-RELATED"/>
    <property type="match status" value="1"/>
</dbReference>
<evidence type="ECO:0000313" key="11">
    <source>
        <dbReference type="Proteomes" id="UP000215459"/>
    </source>
</evidence>
<dbReference type="GO" id="GO:0005886">
    <property type="term" value="C:plasma membrane"/>
    <property type="evidence" value="ECO:0007669"/>
    <property type="project" value="UniProtKB-SubCell"/>
</dbReference>
<evidence type="ECO:0000256" key="3">
    <source>
        <dbReference type="ARBA" id="ARBA00022448"/>
    </source>
</evidence>
<evidence type="ECO:0000256" key="9">
    <source>
        <dbReference type="SAM" id="Phobius"/>
    </source>
</evidence>
<dbReference type="Proteomes" id="UP000215459">
    <property type="component" value="Unassembled WGS sequence"/>
</dbReference>
<dbReference type="Pfam" id="PF02632">
    <property type="entry name" value="BioY"/>
    <property type="match status" value="1"/>
</dbReference>